<organism evidence="1 2">
    <name type="scientific">Rhodnius prolixus</name>
    <name type="common">Triatomid bug</name>
    <dbReference type="NCBI Taxonomy" id="13249"/>
    <lineage>
        <taxon>Eukaryota</taxon>
        <taxon>Metazoa</taxon>
        <taxon>Ecdysozoa</taxon>
        <taxon>Arthropoda</taxon>
        <taxon>Hexapoda</taxon>
        <taxon>Insecta</taxon>
        <taxon>Pterygota</taxon>
        <taxon>Neoptera</taxon>
        <taxon>Paraneoptera</taxon>
        <taxon>Hemiptera</taxon>
        <taxon>Heteroptera</taxon>
        <taxon>Panheteroptera</taxon>
        <taxon>Cimicomorpha</taxon>
        <taxon>Reduviidae</taxon>
        <taxon>Triatominae</taxon>
        <taxon>Rhodnius</taxon>
    </lineage>
</organism>
<dbReference type="AlphaFoldDB" id="T1HRG3"/>
<evidence type="ECO:0000313" key="1">
    <source>
        <dbReference type="EnsemblMetazoa" id="RPRC006633-PA"/>
    </source>
</evidence>
<dbReference type="EnsemblMetazoa" id="RPRC006633-RA">
    <property type="protein sequence ID" value="RPRC006633-PA"/>
    <property type="gene ID" value="RPRC006633"/>
</dbReference>
<protein>
    <submittedName>
        <fullName evidence="1">Uncharacterized protein</fullName>
    </submittedName>
</protein>
<dbReference type="HOGENOM" id="CLU_1268339_0_0_1"/>
<sequence>MVENLENNLEDGDSEVSIEDAKFNKKDLGSLELRQYYEIVYNILTTKTLLCFAFIKNLFTSNFKTNSEDMSRRQKRPDPLGPVSLMKAVRDQIQTFQEKRGISPDENNFLNLLAVVLQQSGNAMYAVFTMFMALLPVGNIIIHTMHFMLERLIDIMTTKKRKDLWVKGSIFILQTICIYLIIHFVMAAIFVPIFAMQTTIVSKILFMEDTSASVHCKK</sequence>
<keyword evidence="2" id="KW-1185">Reference proteome</keyword>
<dbReference type="RefSeq" id="XP_073980099.1">
    <property type="nucleotide sequence ID" value="XM_074123998.1"/>
</dbReference>
<dbReference type="STRING" id="13249.T1HRG3"/>
<dbReference type="OMA" id="NAMYAVF"/>
<proteinExistence type="predicted"/>
<dbReference type="Proteomes" id="UP000015103">
    <property type="component" value="Unassembled WGS sequence"/>
</dbReference>
<reference evidence="1" key="1">
    <citation type="submission" date="2015-05" db="UniProtKB">
        <authorList>
            <consortium name="EnsemblMetazoa"/>
        </authorList>
    </citation>
    <scope>IDENTIFICATION</scope>
</reference>
<dbReference type="GeneID" id="141452133"/>
<evidence type="ECO:0000313" key="2">
    <source>
        <dbReference type="Proteomes" id="UP000015103"/>
    </source>
</evidence>
<dbReference type="EMBL" id="ACPB03010468">
    <property type="status" value="NOT_ANNOTATED_CDS"/>
    <property type="molecule type" value="Genomic_DNA"/>
</dbReference>
<name>T1HRG3_RHOPR</name>
<dbReference type="InParanoid" id="T1HRG3"/>
<dbReference type="VEuPathDB" id="VectorBase:RPRC006633"/>
<accession>T1HRG3</accession>